<dbReference type="AlphaFoldDB" id="A0A2P2ING4"/>
<reference evidence="1" key="1">
    <citation type="submission" date="2018-02" db="EMBL/GenBank/DDBJ databases">
        <title>Rhizophora mucronata_Transcriptome.</title>
        <authorList>
            <person name="Meera S.P."/>
            <person name="Sreeshan A."/>
            <person name="Augustine A."/>
        </authorList>
    </citation>
    <scope>NUCLEOTIDE SEQUENCE</scope>
    <source>
        <tissue evidence="1">Leaf</tissue>
    </source>
</reference>
<proteinExistence type="predicted"/>
<organism evidence="1">
    <name type="scientific">Rhizophora mucronata</name>
    <name type="common">Asiatic mangrove</name>
    <dbReference type="NCBI Taxonomy" id="61149"/>
    <lineage>
        <taxon>Eukaryota</taxon>
        <taxon>Viridiplantae</taxon>
        <taxon>Streptophyta</taxon>
        <taxon>Embryophyta</taxon>
        <taxon>Tracheophyta</taxon>
        <taxon>Spermatophyta</taxon>
        <taxon>Magnoliopsida</taxon>
        <taxon>eudicotyledons</taxon>
        <taxon>Gunneridae</taxon>
        <taxon>Pentapetalae</taxon>
        <taxon>rosids</taxon>
        <taxon>fabids</taxon>
        <taxon>Malpighiales</taxon>
        <taxon>Rhizophoraceae</taxon>
        <taxon>Rhizophora</taxon>
    </lineage>
</organism>
<dbReference type="EMBL" id="GGEC01002277">
    <property type="protein sequence ID" value="MBW82760.1"/>
    <property type="molecule type" value="Transcribed_RNA"/>
</dbReference>
<evidence type="ECO:0000313" key="1">
    <source>
        <dbReference type="EMBL" id="MBW82760.1"/>
    </source>
</evidence>
<name>A0A2P2ING4_RHIMU</name>
<accession>A0A2P2ING4</accession>
<protein>
    <submittedName>
        <fullName evidence="1">Uncharacterized protein</fullName>
    </submittedName>
</protein>
<sequence length="41" mass="4596">MFSLSFPSSSNGQSVKMCHSAEYFLILLKVEKKCGNVAWDL</sequence>